<dbReference type="CDD" id="cd18807">
    <property type="entry name" value="SF1_C_UvrD"/>
    <property type="match status" value="1"/>
</dbReference>
<name>A0A451CYL7_9GAMM</name>
<evidence type="ECO:0000256" key="10">
    <source>
        <dbReference type="ARBA" id="ARBA00034923"/>
    </source>
</evidence>
<dbReference type="Gene3D" id="3.40.50.300">
    <property type="entry name" value="P-loop containing nucleotide triphosphate hydrolases"/>
    <property type="match status" value="2"/>
</dbReference>
<accession>A0A451CYL7</accession>
<evidence type="ECO:0000256" key="9">
    <source>
        <dbReference type="ARBA" id="ARBA00034808"/>
    </source>
</evidence>
<dbReference type="PANTHER" id="PTHR11070">
    <property type="entry name" value="UVRD / RECB / PCRA DNA HELICASE FAMILY MEMBER"/>
    <property type="match status" value="1"/>
</dbReference>
<evidence type="ECO:0000256" key="12">
    <source>
        <dbReference type="PROSITE-ProRule" id="PRU00560"/>
    </source>
</evidence>
<dbReference type="Pfam" id="PF00580">
    <property type="entry name" value="UvrD-helicase"/>
    <property type="match status" value="1"/>
</dbReference>
<dbReference type="OrthoDB" id="9806690at2"/>
<dbReference type="CDD" id="cd17932">
    <property type="entry name" value="DEXQc_UvrD"/>
    <property type="match status" value="1"/>
</dbReference>
<evidence type="ECO:0000259" key="14">
    <source>
        <dbReference type="PROSITE" id="PS51217"/>
    </source>
</evidence>
<dbReference type="EC" id="5.6.2.4" evidence="9"/>
<evidence type="ECO:0000256" key="6">
    <source>
        <dbReference type="ARBA" id="ARBA00023125"/>
    </source>
</evidence>
<keyword evidence="4 12" id="KW-0347">Helicase</keyword>
<dbReference type="InterPro" id="IPR014017">
    <property type="entry name" value="DNA_helicase_UvrD-like_C"/>
</dbReference>
<evidence type="ECO:0000256" key="2">
    <source>
        <dbReference type="ARBA" id="ARBA00022741"/>
    </source>
</evidence>
<keyword evidence="5 12" id="KW-0067">ATP-binding</keyword>
<sequence>MDIYKLLNCLNKQQRTAVSAPRGHFLVLAGAGSGKTRVLVHRIAWLLDVEKCSEKSIMAVTFTTKASKEMRDRLDKLMGIPKENIWIGTFHSLSYRLLCSHYLQAGLPKNFQILDSDDQHRLLQRLMKCKNLDSKKWSISKIVGYINHKKEKGLRPKDITSYNSLTEKTWIGLYKIYQDVCDRSGLVDFSELLLRAYELLRDQSHIRDYYQKRFTNILVDEFQDTNDIQYKWIRILSGTCSKVVIVGDDDQSIYGWRGAQAENIQRFIQDFSGAVTIRLEQNYRSQNNILDAANALISYNNIRLGKQLWTEERNGDPISIYCALDELDEARFVVRSLQAWIEQGRLLGECVILYRVNIQAGVLEEILLEKNIPYQLHNGTHFFQRKEIKDLLSYLRLIVNRNDDAAFERVINTPLRRIGVHTLDCIRQVSSDYNITLWQSSQEILKQGGLIGNMASSYLEGFILLVDRLDKITKALPLDLQTQRILQDTGLWAMYRDKKQEMDQSRIAHLEEFINLAQKYSSSRHMHSKTTLLQDFLSDILIDMGEVNNSNKRKDAVQLMTLHASKGLEFSQVFIVGMEEGIFPSQASLDNGGGYLEEERRLAYVGITRAMQRLTLTHAKKRRLYGQEVSYMPSRFISELPDHCVKKISCNTRANWSFHNKNIEFPFINKESFFTVGQSVNHTKFGKGTIINVIGFGKDRRIQVEFYNQDIRWLFAVYARLSVQ</sequence>
<feature type="domain" description="UvrD-like helicase C-terminal" evidence="14">
    <location>
        <begin position="287"/>
        <end position="567"/>
    </location>
</feature>
<comment type="catalytic activity">
    <reaction evidence="8">
        <text>Couples ATP hydrolysis with the unwinding of duplex DNA by translocating in the 3'-5' direction.</text>
        <dbReference type="EC" id="5.6.2.4"/>
    </reaction>
</comment>
<organism evidence="15 16">
    <name type="scientific">Candidatus Erwinia haradaeae</name>
    <dbReference type="NCBI Taxonomy" id="1922217"/>
    <lineage>
        <taxon>Bacteria</taxon>
        <taxon>Pseudomonadati</taxon>
        <taxon>Pseudomonadota</taxon>
        <taxon>Gammaproteobacteria</taxon>
        <taxon>Enterobacterales</taxon>
        <taxon>Erwiniaceae</taxon>
        <taxon>Erwinia</taxon>
    </lineage>
</organism>
<dbReference type="EMBL" id="LR217698">
    <property type="protein sequence ID" value="VFP78481.1"/>
    <property type="molecule type" value="Genomic_DNA"/>
</dbReference>
<dbReference type="PROSITE" id="PS51217">
    <property type="entry name" value="UVRD_HELICASE_CTER"/>
    <property type="match status" value="1"/>
</dbReference>
<dbReference type="RefSeq" id="WP_157991820.1">
    <property type="nucleotide sequence ID" value="NZ_LR217698.1"/>
</dbReference>
<dbReference type="GO" id="GO:0003677">
    <property type="term" value="F:DNA binding"/>
    <property type="evidence" value="ECO:0007669"/>
    <property type="project" value="UniProtKB-KW"/>
</dbReference>
<dbReference type="Proteomes" id="UP000294364">
    <property type="component" value="Chromosome"/>
</dbReference>
<evidence type="ECO:0000259" key="13">
    <source>
        <dbReference type="PROSITE" id="PS51198"/>
    </source>
</evidence>
<evidence type="ECO:0000256" key="11">
    <source>
        <dbReference type="ARBA" id="ARBA00048988"/>
    </source>
</evidence>
<keyword evidence="3 12" id="KW-0378">Hydrolase</keyword>
<evidence type="ECO:0000256" key="4">
    <source>
        <dbReference type="ARBA" id="ARBA00022806"/>
    </source>
</evidence>
<dbReference type="GO" id="GO:0016887">
    <property type="term" value="F:ATP hydrolysis activity"/>
    <property type="evidence" value="ECO:0007669"/>
    <property type="project" value="RHEA"/>
</dbReference>
<evidence type="ECO:0000256" key="3">
    <source>
        <dbReference type="ARBA" id="ARBA00022801"/>
    </source>
</evidence>
<evidence type="ECO:0000256" key="8">
    <source>
        <dbReference type="ARBA" id="ARBA00034617"/>
    </source>
</evidence>
<reference evidence="15 16" key="1">
    <citation type="submission" date="2019-02" db="EMBL/GenBank/DDBJ databases">
        <authorList>
            <person name="Manzano-Marin A."/>
            <person name="Manzano-Marin A."/>
        </authorList>
    </citation>
    <scope>NUCLEOTIDE SEQUENCE [LARGE SCALE GENOMIC DNA]</scope>
    <source>
        <strain evidence="15 16">ErCicurtihirsuta</strain>
    </source>
</reference>
<evidence type="ECO:0000256" key="5">
    <source>
        <dbReference type="ARBA" id="ARBA00022840"/>
    </source>
</evidence>
<keyword evidence="7" id="KW-0413">Isomerase</keyword>
<dbReference type="GO" id="GO:0005524">
    <property type="term" value="F:ATP binding"/>
    <property type="evidence" value="ECO:0007669"/>
    <property type="project" value="UniProtKB-UniRule"/>
</dbReference>
<gene>
    <name evidence="15" type="primary">uvrD</name>
    <name evidence="15" type="ORF">ERCICURT3053_106</name>
</gene>
<dbReference type="GO" id="GO:0033202">
    <property type="term" value="C:DNA helicase complex"/>
    <property type="evidence" value="ECO:0007669"/>
    <property type="project" value="TreeGrafter"/>
</dbReference>
<dbReference type="GO" id="GO:0005829">
    <property type="term" value="C:cytosol"/>
    <property type="evidence" value="ECO:0007669"/>
    <property type="project" value="TreeGrafter"/>
</dbReference>
<dbReference type="Pfam" id="PF21196">
    <property type="entry name" value="PcrA_UvrD_tudor"/>
    <property type="match status" value="1"/>
</dbReference>
<dbReference type="AlphaFoldDB" id="A0A451CYL7"/>
<dbReference type="InterPro" id="IPR000212">
    <property type="entry name" value="DNA_helicase_UvrD/REP"/>
</dbReference>
<dbReference type="InterPro" id="IPR014016">
    <property type="entry name" value="UvrD-like_ATP-bd"/>
</dbReference>
<dbReference type="InterPro" id="IPR027417">
    <property type="entry name" value="P-loop_NTPase"/>
</dbReference>
<comment type="catalytic activity">
    <reaction evidence="11">
        <text>ATP + H2O = ADP + phosphate + H(+)</text>
        <dbReference type="Rhea" id="RHEA:13065"/>
        <dbReference type="ChEBI" id="CHEBI:15377"/>
        <dbReference type="ChEBI" id="CHEBI:15378"/>
        <dbReference type="ChEBI" id="CHEBI:30616"/>
        <dbReference type="ChEBI" id="CHEBI:43474"/>
        <dbReference type="ChEBI" id="CHEBI:456216"/>
        <dbReference type="EC" id="5.6.2.4"/>
    </reaction>
</comment>
<dbReference type="Pfam" id="PF13361">
    <property type="entry name" value="UvrD_C"/>
    <property type="match status" value="1"/>
</dbReference>
<dbReference type="PROSITE" id="PS51198">
    <property type="entry name" value="UVRD_HELICASE_ATP_BIND"/>
    <property type="match status" value="1"/>
</dbReference>
<dbReference type="GO" id="GO:0043138">
    <property type="term" value="F:3'-5' DNA helicase activity"/>
    <property type="evidence" value="ECO:0007669"/>
    <property type="project" value="UniProtKB-EC"/>
</dbReference>
<dbReference type="Gene3D" id="1.10.10.160">
    <property type="match status" value="1"/>
</dbReference>
<dbReference type="NCBIfam" id="NF008743">
    <property type="entry name" value="PRK11773.1"/>
    <property type="match status" value="1"/>
</dbReference>
<dbReference type="SUPFAM" id="SSF52540">
    <property type="entry name" value="P-loop containing nucleoside triphosphate hydrolases"/>
    <property type="match status" value="1"/>
</dbReference>
<evidence type="ECO:0000256" key="7">
    <source>
        <dbReference type="ARBA" id="ARBA00023235"/>
    </source>
</evidence>
<keyword evidence="6" id="KW-0238">DNA-binding</keyword>
<dbReference type="InterPro" id="IPR013986">
    <property type="entry name" value="DExx_box_DNA_helicase_dom_sf"/>
</dbReference>
<comment type="similarity">
    <text evidence="1">Belongs to the helicase family. UvrD subfamily.</text>
</comment>
<dbReference type="PANTHER" id="PTHR11070:SF2">
    <property type="entry name" value="ATP-DEPENDENT DNA HELICASE SRS2"/>
    <property type="match status" value="1"/>
</dbReference>
<evidence type="ECO:0000313" key="15">
    <source>
        <dbReference type="EMBL" id="VFP78481.1"/>
    </source>
</evidence>
<proteinExistence type="inferred from homology"/>
<feature type="binding site" evidence="12">
    <location>
        <begin position="29"/>
        <end position="36"/>
    </location>
    <ligand>
        <name>ATP</name>
        <dbReference type="ChEBI" id="CHEBI:30616"/>
    </ligand>
</feature>
<evidence type="ECO:0000256" key="1">
    <source>
        <dbReference type="ARBA" id="ARBA00009922"/>
    </source>
</evidence>
<dbReference type="Gene3D" id="1.10.486.10">
    <property type="entry name" value="PCRA, domain 4"/>
    <property type="match status" value="1"/>
</dbReference>
<keyword evidence="2 12" id="KW-0547">Nucleotide-binding</keyword>
<protein>
    <recommendedName>
        <fullName evidence="9">DNA 3'-5' helicase</fullName>
        <ecNumber evidence="9">5.6.2.4</ecNumber>
    </recommendedName>
    <alternativeName>
        <fullName evidence="10">DNA 3'-5' helicase II</fullName>
    </alternativeName>
</protein>
<feature type="domain" description="UvrD-like helicase ATP-binding" evidence="13">
    <location>
        <begin position="8"/>
        <end position="286"/>
    </location>
</feature>
<evidence type="ECO:0000313" key="16">
    <source>
        <dbReference type="Proteomes" id="UP000294364"/>
    </source>
</evidence>
<dbReference type="GO" id="GO:0000725">
    <property type="term" value="P:recombinational repair"/>
    <property type="evidence" value="ECO:0007669"/>
    <property type="project" value="TreeGrafter"/>
</dbReference>